<protein>
    <submittedName>
        <fullName evidence="2">Complement component 1 Q subcomponent-binding like protein</fullName>
    </submittedName>
</protein>
<reference evidence="2" key="2">
    <citation type="submission" date="2020-06" db="EMBL/GenBank/DDBJ databases">
        <authorList>
            <person name="Sheffer M."/>
        </authorList>
    </citation>
    <scope>NUCLEOTIDE SEQUENCE</scope>
</reference>
<gene>
    <name evidence="2" type="ORF">HNY73_009079</name>
</gene>
<name>A0A8T0FB43_ARGBR</name>
<dbReference type="PANTHER" id="PTHR10826">
    <property type="entry name" value="COMPLEMENT COMPONENT 1"/>
    <property type="match status" value="1"/>
</dbReference>
<dbReference type="GO" id="GO:0042256">
    <property type="term" value="P:cytosolic ribosome assembly"/>
    <property type="evidence" value="ECO:0007669"/>
    <property type="project" value="TreeGrafter"/>
</dbReference>
<dbReference type="AlphaFoldDB" id="A0A8T0FB43"/>
<evidence type="ECO:0000313" key="2">
    <source>
        <dbReference type="EMBL" id="KAF8787488.1"/>
    </source>
</evidence>
<dbReference type="PANTHER" id="PTHR10826:SF1">
    <property type="entry name" value="COMPLEMENT COMPONENT 1 Q SUBCOMPONENT-BINDING PROTEIN, MITOCHONDRIAL"/>
    <property type="match status" value="1"/>
</dbReference>
<comment type="caution">
    <text evidence="2">The sequence shown here is derived from an EMBL/GenBank/DDBJ whole genome shotgun (WGS) entry which is preliminary data.</text>
</comment>
<dbReference type="OrthoDB" id="278212at2759"/>
<comment type="similarity">
    <text evidence="1">Belongs to the MAM33 family.</text>
</comment>
<sequence>MSASAVRSSLCLSRFLSNNRSVFINPIHKSLYSLGQRGTPSVTRSFYVLSRNKNLKSFEKIRLTNAYICSCGVHSKGDEELVAFLKDEIENEKKAEKTFDASKLNGFQVELNEAEVTLTKKLNNEIIKITSNVNNSVDAEDTVLDPNDAKEPQEAEMLAKPEFTIEISKGNKILSFHCTFSQTMQDDEPGSEPYNDVFQISEISIHEGEFEDHTYTVSGDIMDGYLYDLLMNYLEERGITNDFADKMMAFFTSYEHKLYISLLQKMKSFVEK</sequence>
<dbReference type="OMA" id="YEHTAYV"/>
<evidence type="ECO:0000256" key="1">
    <source>
        <dbReference type="ARBA" id="ARBA00005457"/>
    </source>
</evidence>
<dbReference type="EMBL" id="JABXBU010000015">
    <property type="protein sequence ID" value="KAF8787488.1"/>
    <property type="molecule type" value="Genomic_DNA"/>
</dbReference>
<dbReference type="FunFam" id="3.10.280.10:FF:000005">
    <property type="entry name" value="Glycoprotein gC1qBP, putative"/>
    <property type="match status" value="1"/>
</dbReference>
<proteinExistence type="inferred from homology"/>
<reference evidence="2" key="1">
    <citation type="journal article" date="2020" name="bioRxiv">
        <title>Chromosome-level reference genome of the European wasp spider Argiope bruennichi: a resource for studies on range expansion and evolutionary adaptation.</title>
        <authorList>
            <person name="Sheffer M.M."/>
            <person name="Hoppe A."/>
            <person name="Krehenwinkel H."/>
            <person name="Uhl G."/>
            <person name="Kuss A.W."/>
            <person name="Jensen L."/>
            <person name="Jensen C."/>
            <person name="Gillespie R.G."/>
            <person name="Hoff K.J."/>
            <person name="Prost S."/>
        </authorList>
    </citation>
    <scope>NUCLEOTIDE SEQUENCE</scope>
</reference>
<organism evidence="2 3">
    <name type="scientific">Argiope bruennichi</name>
    <name type="common">Wasp spider</name>
    <name type="synonym">Aranea bruennichi</name>
    <dbReference type="NCBI Taxonomy" id="94029"/>
    <lineage>
        <taxon>Eukaryota</taxon>
        <taxon>Metazoa</taxon>
        <taxon>Ecdysozoa</taxon>
        <taxon>Arthropoda</taxon>
        <taxon>Chelicerata</taxon>
        <taxon>Arachnida</taxon>
        <taxon>Araneae</taxon>
        <taxon>Araneomorphae</taxon>
        <taxon>Entelegynae</taxon>
        <taxon>Araneoidea</taxon>
        <taxon>Araneidae</taxon>
        <taxon>Argiope</taxon>
    </lineage>
</organism>
<dbReference type="GO" id="GO:0005759">
    <property type="term" value="C:mitochondrial matrix"/>
    <property type="evidence" value="ECO:0007669"/>
    <property type="project" value="InterPro"/>
</dbReference>
<dbReference type="InterPro" id="IPR036561">
    <property type="entry name" value="MAM33_sf"/>
</dbReference>
<dbReference type="Gene3D" id="3.10.280.10">
    <property type="entry name" value="Mitochondrial glycoprotein"/>
    <property type="match status" value="1"/>
</dbReference>
<dbReference type="InterPro" id="IPR003428">
    <property type="entry name" value="MAM33"/>
</dbReference>
<evidence type="ECO:0000313" key="3">
    <source>
        <dbReference type="Proteomes" id="UP000807504"/>
    </source>
</evidence>
<dbReference type="Proteomes" id="UP000807504">
    <property type="component" value="Unassembled WGS sequence"/>
</dbReference>
<dbReference type="Pfam" id="PF02330">
    <property type="entry name" value="MAM33"/>
    <property type="match status" value="1"/>
</dbReference>
<keyword evidence="3" id="KW-1185">Reference proteome</keyword>
<dbReference type="SUPFAM" id="SSF54529">
    <property type="entry name" value="Mitochondrial glycoprotein MAM33-like"/>
    <property type="match status" value="1"/>
</dbReference>
<accession>A0A8T0FB43</accession>